<keyword evidence="10" id="KW-0812">Transmembrane</keyword>
<keyword evidence="9" id="KW-0285">Flavoprotein</keyword>
<evidence type="ECO:0000256" key="2">
    <source>
        <dbReference type="ARBA" id="ARBA00003842"/>
    </source>
</evidence>
<dbReference type="SUPFAM" id="SSF51905">
    <property type="entry name" value="FAD/NAD(P)-binding domain"/>
    <property type="match status" value="1"/>
</dbReference>
<keyword evidence="13 15" id="KW-0560">Oxidoreductase</keyword>
<dbReference type="PANTHER" id="PTHR46056">
    <property type="entry name" value="LONG-CHAIN-ALCOHOL OXIDASE"/>
    <property type="match status" value="1"/>
</dbReference>
<evidence type="ECO:0000259" key="17">
    <source>
        <dbReference type="Pfam" id="PF00732"/>
    </source>
</evidence>
<dbReference type="Proteomes" id="UP001153618">
    <property type="component" value="Unassembled WGS sequence"/>
</dbReference>
<keyword evidence="8" id="KW-0963">Cytoplasm</keyword>
<evidence type="ECO:0000256" key="6">
    <source>
        <dbReference type="ARBA" id="ARBA00010790"/>
    </source>
</evidence>
<evidence type="ECO:0000256" key="9">
    <source>
        <dbReference type="ARBA" id="ARBA00022630"/>
    </source>
</evidence>
<evidence type="ECO:0000256" key="10">
    <source>
        <dbReference type="ARBA" id="ARBA00022692"/>
    </source>
</evidence>
<comment type="caution">
    <text evidence="20">The sequence shown here is derived from an EMBL/GenBank/DDBJ whole genome shotgun (WGS) entry which is preliminary data.</text>
</comment>
<feature type="domain" description="FAD-dependent oxidoreductase 2 FAD-binding" evidence="18">
    <location>
        <begin position="223"/>
        <end position="256"/>
    </location>
</feature>
<dbReference type="GO" id="GO:0005737">
    <property type="term" value="C:cytoplasm"/>
    <property type="evidence" value="ECO:0007669"/>
    <property type="project" value="UniProtKB-SubCell"/>
</dbReference>
<evidence type="ECO:0000256" key="3">
    <source>
        <dbReference type="ARBA" id="ARBA00004196"/>
    </source>
</evidence>
<evidence type="ECO:0000256" key="15">
    <source>
        <dbReference type="PIRNR" id="PIRNR028937"/>
    </source>
</evidence>
<keyword evidence="21" id="KW-1185">Reference proteome</keyword>
<evidence type="ECO:0000256" key="7">
    <source>
        <dbReference type="ARBA" id="ARBA00013125"/>
    </source>
</evidence>
<evidence type="ECO:0000256" key="5">
    <source>
        <dbReference type="ARBA" id="ARBA00004496"/>
    </source>
</evidence>
<dbReference type="Gene3D" id="3.50.50.60">
    <property type="entry name" value="FAD/NAD(P)-binding domain"/>
    <property type="match status" value="2"/>
</dbReference>
<dbReference type="PIRSF" id="PIRSF028937">
    <property type="entry name" value="Lg_Ch_AO"/>
    <property type="match status" value="1"/>
</dbReference>
<dbReference type="GO" id="GO:0046577">
    <property type="term" value="F:long-chain-alcohol oxidase activity"/>
    <property type="evidence" value="ECO:0007669"/>
    <property type="project" value="UniProtKB-EC"/>
</dbReference>
<dbReference type="InterPro" id="IPR012400">
    <property type="entry name" value="Long_Oxdase"/>
</dbReference>
<comment type="catalytic activity">
    <reaction evidence="1 15">
        <text>a long-chain primary fatty alcohol + O2 = a long-chain fatty aldehyde + H2O2</text>
        <dbReference type="Rhea" id="RHEA:22756"/>
        <dbReference type="ChEBI" id="CHEBI:15379"/>
        <dbReference type="ChEBI" id="CHEBI:16240"/>
        <dbReference type="ChEBI" id="CHEBI:17176"/>
        <dbReference type="ChEBI" id="CHEBI:77396"/>
        <dbReference type="EC" id="1.1.3.20"/>
    </reaction>
</comment>
<dbReference type="AlphaFoldDB" id="A0A9W4HTN4"/>
<evidence type="ECO:0000256" key="4">
    <source>
        <dbReference type="ARBA" id="ARBA00004370"/>
    </source>
</evidence>
<feature type="active site" description="Proton acceptor" evidence="16">
    <location>
        <position position="676"/>
    </location>
</feature>
<dbReference type="OrthoDB" id="269227at2759"/>
<dbReference type="InterPro" id="IPR036188">
    <property type="entry name" value="FAD/NAD-bd_sf"/>
</dbReference>
<evidence type="ECO:0000256" key="13">
    <source>
        <dbReference type="ARBA" id="ARBA00023002"/>
    </source>
</evidence>
<dbReference type="Pfam" id="PF05199">
    <property type="entry name" value="GMC_oxred_C"/>
    <property type="match status" value="1"/>
</dbReference>
<evidence type="ECO:0000256" key="12">
    <source>
        <dbReference type="ARBA" id="ARBA00022989"/>
    </source>
</evidence>
<dbReference type="GO" id="GO:0050660">
    <property type="term" value="F:flavin adenine dinucleotide binding"/>
    <property type="evidence" value="ECO:0007669"/>
    <property type="project" value="InterPro"/>
</dbReference>
<evidence type="ECO:0000256" key="8">
    <source>
        <dbReference type="ARBA" id="ARBA00022490"/>
    </source>
</evidence>
<protein>
    <recommendedName>
        <fullName evidence="7 15">Long-chain-alcohol oxidase</fullName>
        <ecNumber evidence="7 15">1.1.3.20</ecNumber>
    </recommendedName>
</protein>
<dbReference type="Pfam" id="PF00890">
    <property type="entry name" value="FAD_binding_2"/>
    <property type="match status" value="1"/>
</dbReference>
<gene>
    <name evidence="20" type="ORF">POLS_LOCUS6130</name>
</gene>
<evidence type="ECO:0000256" key="1">
    <source>
        <dbReference type="ARBA" id="ARBA00000920"/>
    </source>
</evidence>
<dbReference type="EC" id="1.1.3.20" evidence="7 15"/>
<evidence type="ECO:0000259" key="19">
    <source>
        <dbReference type="Pfam" id="PF05199"/>
    </source>
</evidence>
<proteinExistence type="inferred from homology"/>
<evidence type="ECO:0000256" key="16">
    <source>
        <dbReference type="PIRSR" id="PIRSR028937-1"/>
    </source>
</evidence>
<dbReference type="InterPro" id="IPR007867">
    <property type="entry name" value="GMC_OxRtase_C"/>
</dbReference>
<evidence type="ECO:0000256" key="11">
    <source>
        <dbReference type="ARBA" id="ARBA00022827"/>
    </source>
</evidence>
<comment type="similarity">
    <text evidence="6 15">Belongs to the GMC oxidoreductase family.</text>
</comment>
<organism evidence="20 21">
    <name type="scientific">Penicillium olsonii</name>
    <dbReference type="NCBI Taxonomy" id="99116"/>
    <lineage>
        <taxon>Eukaryota</taxon>
        <taxon>Fungi</taxon>
        <taxon>Dikarya</taxon>
        <taxon>Ascomycota</taxon>
        <taxon>Pezizomycotina</taxon>
        <taxon>Eurotiomycetes</taxon>
        <taxon>Eurotiomycetidae</taxon>
        <taxon>Eurotiales</taxon>
        <taxon>Aspergillaceae</taxon>
        <taxon>Penicillium</taxon>
    </lineage>
</organism>
<reference evidence="20" key="1">
    <citation type="submission" date="2021-07" db="EMBL/GenBank/DDBJ databases">
        <authorList>
            <person name="Branca A.L. A."/>
        </authorList>
    </citation>
    <scope>NUCLEOTIDE SEQUENCE</scope>
</reference>
<accession>A0A9W4HTN4</accession>
<evidence type="ECO:0000313" key="21">
    <source>
        <dbReference type="Proteomes" id="UP001153618"/>
    </source>
</evidence>
<dbReference type="Pfam" id="PF00732">
    <property type="entry name" value="GMC_oxred_N"/>
    <property type="match status" value="1"/>
</dbReference>
<keyword evidence="11" id="KW-0274">FAD</keyword>
<keyword evidence="14" id="KW-0472">Membrane</keyword>
<name>A0A9W4HTN4_PENOL</name>
<keyword evidence="12" id="KW-1133">Transmembrane helix</keyword>
<evidence type="ECO:0000313" key="20">
    <source>
        <dbReference type="EMBL" id="CAG8153027.1"/>
    </source>
</evidence>
<dbReference type="InterPro" id="IPR000172">
    <property type="entry name" value="GMC_OxRdtase_N"/>
</dbReference>
<comment type="subcellular location">
    <subcellularLocation>
        <location evidence="3">Cell envelope</location>
    </subcellularLocation>
    <subcellularLocation>
        <location evidence="5">Cytoplasm</location>
    </subcellularLocation>
    <subcellularLocation>
        <location evidence="4">Membrane</location>
    </subcellularLocation>
</comment>
<dbReference type="EMBL" id="CAJVOS010000033">
    <property type="protein sequence ID" value="CAG8153027.1"/>
    <property type="molecule type" value="Genomic_DNA"/>
</dbReference>
<feature type="domain" description="Glucose-methanol-choline oxidoreductase C-terminal" evidence="19">
    <location>
        <begin position="566"/>
        <end position="728"/>
    </location>
</feature>
<evidence type="ECO:0000259" key="18">
    <source>
        <dbReference type="Pfam" id="PF00890"/>
    </source>
</evidence>
<dbReference type="PANTHER" id="PTHR46056:SF12">
    <property type="entry name" value="LONG-CHAIN-ALCOHOL OXIDASE"/>
    <property type="match status" value="1"/>
</dbReference>
<evidence type="ECO:0000256" key="14">
    <source>
        <dbReference type="ARBA" id="ARBA00023136"/>
    </source>
</evidence>
<sequence length="751" mass="81113">MPTLDVSSYTPQEVPLPPAKSSTFFTELQWKSFFALADAVVPAIHTSATSRSSKNLVVSDAEYNSAVVGLTNLISGPDANSIATRYLQEDASSNPLFRSTAERILSDHVHDEGRNGVGLILNALNTRAGSLILTGSTTPIQDQPVEFRERVFRGWDTSRLPPLRTVYRGLSAIIKKTWVMTSPTIGSVLGFPRVPVHGKPAAGFEYEFLQLPPGEKPEVIETDVVIIGSGCGGSVAAKNLAEAGHRVLVVEKSYSYPSTAFPMGPNEGFVNMFENGGAIFSDDSSMAVLAGSTWGGGGTVNWSASLQTQGYVRQQWADTGLPFFTSLDFQKSLDRVCDRMGVNSEKVEHNAQNSVILNGAHKLGYAAKTVPQNTGHGEHYCGYCTLGCSSGAKKGPTQTFLADAASAGAKFMEGFQADKVIFTKVKGKEVASGVKGTWRSRDSYLGLSGPGVVERKVIIKAKKVVVSAGTLQSPLLLMRSGLKNSHIGRNLHLHPVMGGGAIFDEETRPWEGSALTTVVNEFEDLDGHGHGVKIEAVSMLPSVFIPVFPWRNGLEYKLWAANMRRSTSFITLTKERDPGRVYPDPVDGRCRIDYTVSAFDRKHIVEAIIASAKIAYISGAKEFHTTYRDIPPFIRPQSSTPEAPEGTNDKALQSWIAEVRRKSPLNPERGLFASAHQMGTCRMSKSPKSGVVDPTCQVWGSEGLYVVDASVFPSASGVNPMVTNMAIADWASRNLARSMGARDEGSVMARL</sequence>
<dbReference type="GO" id="GO:0016020">
    <property type="term" value="C:membrane"/>
    <property type="evidence" value="ECO:0007669"/>
    <property type="project" value="UniProtKB-SubCell"/>
</dbReference>
<feature type="domain" description="Glucose-methanol-choline oxidoreductase N-terminal" evidence="17">
    <location>
        <begin position="271"/>
        <end position="496"/>
    </location>
</feature>
<dbReference type="InterPro" id="IPR003953">
    <property type="entry name" value="FAD-dep_OxRdtase_2_FAD-bd"/>
</dbReference>
<comment type="function">
    <text evidence="2">Long-chain fatty alcohol oxidase involved in the omega-oxidation pathway of lipid degradation.</text>
</comment>